<dbReference type="Gene3D" id="3.30.360.10">
    <property type="entry name" value="Dihydrodipicolinate Reductase, domain 2"/>
    <property type="match status" value="1"/>
</dbReference>
<gene>
    <name evidence="2" type="ORF">JRJ22_14675</name>
</gene>
<proteinExistence type="predicted"/>
<dbReference type="InterPro" id="IPR000683">
    <property type="entry name" value="Gfo/Idh/MocA-like_OxRdtase_N"/>
</dbReference>
<protein>
    <submittedName>
        <fullName evidence="2">Gfo/Idh/MocA family oxidoreductase</fullName>
    </submittedName>
</protein>
<reference evidence="2 3" key="1">
    <citation type="submission" date="2021-02" db="EMBL/GenBank/DDBJ databases">
        <title>Paenibacillus tianjinensis sp. nov.</title>
        <authorList>
            <person name="Liu H."/>
        </authorList>
    </citation>
    <scope>NUCLEOTIDE SEQUENCE [LARGE SCALE GENOMIC DNA]</scope>
    <source>
        <strain evidence="2 3">TB2019</strain>
    </source>
</reference>
<dbReference type="Proteomes" id="UP000663452">
    <property type="component" value="Chromosome"/>
</dbReference>
<organism evidence="2 3">
    <name type="scientific">Paenibacillus tianjinensis</name>
    <dbReference type="NCBI Taxonomy" id="2810347"/>
    <lineage>
        <taxon>Bacteria</taxon>
        <taxon>Bacillati</taxon>
        <taxon>Bacillota</taxon>
        <taxon>Bacilli</taxon>
        <taxon>Bacillales</taxon>
        <taxon>Paenibacillaceae</taxon>
        <taxon>Paenibacillus</taxon>
    </lineage>
</organism>
<dbReference type="InterPro" id="IPR051450">
    <property type="entry name" value="Gfo/Idh/MocA_Oxidoreductases"/>
</dbReference>
<dbReference type="SUPFAM" id="SSF51735">
    <property type="entry name" value="NAD(P)-binding Rossmann-fold domains"/>
    <property type="match status" value="1"/>
</dbReference>
<keyword evidence="3" id="KW-1185">Reference proteome</keyword>
<evidence type="ECO:0000313" key="2">
    <source>
        <dbReference type="EMBL" id="QSF42570.1"/>
    </source>
</evidence>
<name>A0ABX7L430_9BACL</name>
<dbReference type="Gene3D" id="3.40.50.720">
    <property type="entry name" value="NAD(P)-binding Rossmann-like Domain"/>
    <property type="match status" value="1"/>
</dbReference>
<dbReference type="PANTHER" id="PTHR43377">
    <property type="entry name" value="BILIVERDIN REDUCTASE A"/>
    <property type="match status" value="1"/>
</dbReference>
<evidence type="ECO:0000313" key="3">
    <source>
        <dbReference type="Proteomes" id="UP000663452"/>
    </source>
</evidence>
<evidence type="ECO:0000259" key="1">
    <source>
        <dbReference type="Pfam" id="PF01408"/>
    </source>
</evidence>
<dbReference type="RefSeq" id="WP_206100265.1">
    <property type="nucleotide sequence ID" value="NZ_CP070969.1"/>
</dbReference>
<sequence>MNIGILGTGFGAYHASILKKFPEIGRMVVFGRNESKLHKLQQELGVEITTSIDKVIHDPGLDIIDICLPSSLHKQYTLDALQAGKHVFCETPVCLSAEDAAAMKHAEEQSGKSVLVNQFIKFDPPYQYLYESAVQEKYGKLLKVRLLRETAPLWGDLGLSTITTNLMIHDLDFVSWLLGATAPSGVWGSQGIQDGQAVVEAIFNKTNVSAQVIASSLMPAAYPFTVGYEAYFERAKLEFHEKDDMQGGVDIALYEYSETGRQEIVLEKVNPYEKSLQHALQCFKDGSESILSLKQALLSLNTALELKSLLAVPAN</sequence>
<dbReference type="EMBL" id="CP070969">
    <property type="protein sequence ID" value="QSF42570.1"/>
    <property type="molecule type" value="Genomic_DNA"/>
</dbReference>
<dbReference type="PANTHER" id="PTHR43377:SF1">
    <property type="entry name" value="BILIVERDIN REDUCTASE A"/>
    <property type="match status" value="1"/>
</dbReference>
<accession>A0ABX7L430</accession>
<dbReference type="Pfam" id="PF01408">
    <property type="entry name" value="GFO_IDH_MocA"/>
    <property type="match status" value="1"/>
</dbReference>
<dbReference type="InterPro" id="IPR036291">
    <property type="entry name" value="NAD(P)-bd_dom_sf"/>
</dbReference>
<feature type="domain" description="Gfo/Idh/MocA-like oxidoreductase N-terminal" evidence="1">
    <location>
        <begin position="1"/>
        <end position="117"/>
    </location>
</feature>